<comment type="caution">
    <text evidence="2">The sequence shown here is derived from an EMBL/GenBank/DDBJ whole genome shotgun (WGS) entry which is preliminary data.</text>
</comment>
<accession>A0A8I2YNC5</accession>
<evidence type="ECO:0000313" key="3">
    <source>
        <dbReference type="Proteomes" id="UP000683000"/>
    </source>
</evidence>
<organism evidence="2 3">
    <name type="scientific">Boletus reticuloceps</name>
    <dbReference type="NCBI Taxonomy" id="495285"/>
    <lineage>
        <taxon>Eukaryota</taxon>
        <taxon>Fungi</taxon>
        <taxon>Dikarya</taxon>
        <taxon>Basidiomycota</taxon>
        <taxon>Agaricomycotina</taxon>
        <taxon>Agaricomycetes</taxon>
        <taxon>Agaricomycetidae</taxon>
        <taxon>Boletales</taxon>
        <taxon>Boletineae</taxon>
        <taxon>Boletaceae</taxon>
        <taxon>Boletoideae</taxon>
        <taxon>Boletus</taxon>
    </lineage>
</organism>
<evidence type="ECO:0000256" key="1">
    <source>
        <dbReference type="SAM" id="MobiDB-lite"/>
    </source>
</evidence>
<dbReference type="AlphaFoldDB" id="A0A8I2YNC5"/>
<dbReference type="EMBL" id="JAGFBS010000018">
    <property type="protein sequence ID" value="KAG6374242.1"/>
    <property type="molecule type" value="Genomic_DNA"/>
</dbReference>
<gene>
    <name evidence="2" type="ORF">JVT61DRAFT_4254</name>
</gene>
<dbReference type="Proteomes" id="UP000683000">
    <property type="component" value="Unassembled WGS sequence"/>
</dbReference>
<reference evidence="2" key="1">
    <citation type="submission" date="2021-03" db="EMBL/GenBank/DDBJ databases">
        <title>Evolutionary innovations through gain and loss of genes in the ectomycorrhizal Boletales.</title>
        <authorList>
            <person name="Wu G."/>
            <person name="Miyauchi S."/>
            <person name="Morin E."/>
            <person name="Yang Z.-L."/>
            <person name="Xu J."/>
            <person name="Martin F.M."/>
        </authorList>
    </citation>
    <scope>NUCLEOTIDE SEQUENCE</scope>
    <source>
        <strain evidence="2">BR01</strain>
    </source>
</reference>
<sequence length="110" mass="12094">MRALSRTRSFLERLLKPLNPGAESGKPVKGCVQEQAITKLAMVADASEITFAKVHVPQHQHCPFPHDYAPPAQHTPKRKRSEPSQVAKLRVKAIQCAVSAKAAVSVYGLW</sequence>
<protein>
    <submittedName>
        <fullName evidence="2">Uncharacterized protein</fullName>
    </submittedName>
</protein>
<proteinExistence type="predicted"/>
<name>A0A8I2YNC5_9AGAM</name>
<evidence type="ECO:0000313" key="2">
    <source>
        <dbReference type="EMBL" id="KAG6374242.1"/>
    </source>
</evidence>
<keyword evidence="3" id="KW-1185">Reference proteome</keyword>
<feature type="region of interest" description="Disordered" evidence="1">
    <location>
        <begin position="62"/>
        <end position="85"/>
    </location>
</feature>
<dbReference type="OrthoDB" id="3247255at2759"/>